<proteinExistence type="predicted"/>
<comment type="caution">
    <text evidence="1">The sequence shown here is derived from an EMBL/GenBank/DDBJ whole genome shotgun (WGS) entry which is preliminary data.</text>
</comment>
<feature type="non-terminal residue" evidence="1">
    <location>
        <position position="58"/>
    </location>
</feature>
<dbReference type="Proteomes" id="UP001345963">
    <property type="component" value="Unassembled WGS sequence"/>
</dbReference>
<feature type="non-terminal residue" evidence="1">
    <location>
        <position position="1"/>
    </location>
</feature>
<organism evidence="1 2">
    <name type="scientific">Ataeniobius toweri</name>
    <dbReference type="NCBI Taxonomy" id="208326"/>
    <lineage>
        <taxon>Eukaryota</taxon>
        <taxon>Metazoa</taxon>
        <taxon>Chordata</taxon>
        <taxon>Craniata</taxon>
        <taxon>Vertebrata</taxon>
        <taxon>Euteleostomi</taxon>
        <taxon>Actinopterygii</taxon>
        <taxon>Neopterygii</taxon>
        <taxon>Teleostei</taxon>
        <taxon>Neoteleostei</taxon>
        <taxon>Acanthomorphata</taxon>
        <taxon>Ovalentaria</taxon>
        <taxon>Atherinomorphae</taxon>
        <taxon>Cyprinodontiformes</taxon>
        <taxon>Goodeidae</taxon>
        <taxon>Ataeniobius</taxon>
    </lineage>
</organism>
<reference evidence="1 2" key="1">
    <citation type="submission" date="2021-07" db="EMBL/GenBank/DDBJ databases">
        <authorList>
            <person name="Palmer J.M."/>
        </authorList>
    </citation>
    <scope>NUCLEOTIDE SEQUENCE [LARGE SCALE GENOMIC DNA]</scope>
    <source>
        <strain evidence="1 2">AT_MEX2019</strain>
        <tissue evidence="1">Muscle</tissue>
    </source>
</reference>
<accession>A0ABU7BHI5</accession>
<name>A0ABU7BHI5_9TELE</name>
<dbReference type="EMBL" id="JAHUTI010051160">
    <property type="protein sequence ID" value="MED6249028.1"/>
    <property type="molecule type" value="Genomic_DNA"/>
</dbReference>
<evidence type="ECO:0000313" key="1">
    <source>
        <dbReference type="EMBL" id="MED6249028.1"/>
    </source>
</evidence>
<protein>
    <submittedName>
        <fullName evidence="1">Uncharacterized protein</fullName>
    </submittedName>
</protein>
<evidence type="ECO:0000313" key="2">
    <source>
        <dbReference type="Proteomes" id="UP001345963"/>
    </source>
</evidence>
<sequence length="58" mass="6626">PVNSRPSTTCASCSFKTSRRGLKKVPKWSLMIAGGLAPRSRRFPFLRITWTNLQRFTN</sequence>
<gene>
    <name evidence="1" type="ORF">ATANTOWER_008294</name>
</gene>
<keyword evidence="2" id="KW-1185">Reference proteome</keyword>